<sequence length="472" mass="46669">MSDRRVFRWATTSTRLLAGTLAATGAVVAVVTAVTIPWPGVVREPAALSVVPAPAASVVACDGPLLSLGRDVTQAGGLTVAATQQVTSGVSEGAAAPGQSAVIPDGRSTPDGPAVFTAPPVDRQRVDVAAAGSSTVTAEDLSGFAASACRPPLLESWLVGGSGETGAADLVLLSNPGVVPATVQLTVFGSAGEQNPPGGADIVIPAGTQRVIPLAGLVLGEASPVVRVSASGAPVHASLQTSITRTLVPGGVDQVDPIREPQATQVITGVAVTRSPGADGASDVATALRLLSPSADTSASVTVTPVGRDQPALAPQDVPLVAGEPIEVDLGGLPIGSYTVRVEAGEPVVAAVWQATGFGAGDDFAWYTPAPLVSVPSLFAAPSGPAPVLTVINPASEPADVVVVSADGAFRLEVSVPAAASVTARLSSNTVYLLDPGDGEVRAGLSLTGDGALAGMPVWSADAATPPIVVYP</sequence>
<feature type="region of interest" description="Disordered" evidence="1">
    <location>
        <begin position="91"/>
        <end position="111"/>
    </location>
</feature>
<dbReference type="Pfam" id="PF18986">
    <property type="entry name" value="DUF5719"/>
    <property type="match status" value="1"/>
</dbReference>
<keyword evidence="3" id="KW-1185">Reference proteome</keyword>
<dbReference type="Proteomes" id="UP001597055">
    <property type="component" value="Unassembled WGS sequence"/>
</dbReference>
<reference evidence="3" key="1">
    <citation type="journal article" date="2019" name="Int. J. Syst. Evol. Microbiol.">
        <title>The Global Catalogue of Microorganisms (GCM) 10K type strain sequencing project: providing services to taxonomists for standard genome sequencing and annotation.</title>
        <authorList>
            <consortium name="The Broad Institute Genomics Platform"/>
            <consortium name="The Broad Institute Genome Sequencing Center for Infectious Disease"/>
            <person name="Wu L."/>
            <person name="Ma J."/>
        </authorList>
    </citation>
    <scope>NUCLEOTIDE SEQUENCE [LARGE SCALE GENOMIC DNA]</scope>
    <source>
        <strain evidence="3">CCUG 54523</strain>
    </source>
</reference>
<name>A0ABW3AEG2_9MICO</name>
<comment type="caution">
    <text evidence="2">The sequence shown here is derived from an EMBL/GenBank/DDBJ whole genome shotgun (WGS) entry which is preliminary data.</text>
</comment>
<proteinExistence type="predicted"/>
<evidence type="ECO:0000313" key="3">
    <source>
        <dbReference type="Proteomes" id="UP001597055"/>
    </source>
</evidence>
<dbReference type="RefSeq" id="WP_204979968.1">
    <property type="nucleotide sequence ID" value="NZ_JBHTII010000001.1"/>
</dbReference>
<evidence type="ECO:0000313" key="2">
    <source>
        <dbReference type="EMBL" id="MFD0789061.1"/>
    </source>
</evidence>
<dbReference type="EMBL" id="JBHTII010000001">
    <property type="protein sequence ID" value="MFD0789061.1"/>
    <property type="molecule type" value="Genomic_DNA"/>
</dbReference>
<evidence type="ECO:0000256" key="1">
    <source>
        <dbReference type="SAM" id="MobiDB-lite"/>
    </source>
</evidence>
<protein>
    <submittedName>
        <fullName evidence="2">DUF5719 family protein</fullName>
    </submittedName>
</protein>
<gene>
    <name evidence="2" type="ORF">ACFQ0P_01520</name>
</gene>
<dbReference type="InterPro" id="IPR043777">
    <property type="entry name" value="DUF5719"/>
</dbReference>
<accession>A0ABW3AEG2</accession>
<organism evidence="2 3">
    <name type="scientific">Microbacterium insulae</name>
    <dbReference type="NCBI Taxonomy" id="483014"/>
    <lineage>
        <taxon>Bacteria</taxon>
        <taxon>Bacillati</taxon>
        <taxon>Actinomycetota</taxon>
        <taxon>Actinomycetes</taxon>
        <taxon>Micrococcales</taxon>
        <taxon>Microbacteriaceae</taxon>
        <taxon>Microbacterium</taxon>
    </lineage>
</organism>